<dbReference type="InParanoid" id="A0A2G4YST6"/>
<dbReference type="EMBL" id="PDEM01000016">
    <property type="protein sequence ID" value="PHZ85402.1"/>
    <property type="molecule type" value="Genomic_DNA"/>
</dbReference>
<proteinExistence type="predicted"/>
<dbReference type="SUPFAM" id="SSF56801">
    <property type="entry name" value="Acetyl-CoA synthetase-like"/>
    <property type="match status" value="1"/>
</dbReference>
<dbReference type="PROSITE" id="PS00455">
    <property type="entry name" value="AMP_BINDING"/>
    <property type="match status" value="1"/>
</dbReference>
<dbReference type="InterPro" id="IPR000873">
    <property type="entry name" value="AMP-dep_synth/lig_dom"/>
</dbReference>
<dbReference type="Pfam" id="PF23562">
    <property type="entry name" value="AMP-binding_C_3"/>
    <property type="match status" value="1"/>
</dbReference>
<dbReference type="PANTHER" id="PTHR24096">
    <property type="entry name" value="LONG-CHAIN-FATTY-ACID--COA LIGASE"/>
    <property type="match status" value="1"/>
</dbReference>
<dbReference type="Pfam" id="PF00501">
    <property type="entry name" value="AMP-binding"/>
    <property type="match status" value="1"/>
</dbReference>
<dbReference type="GO" id="GO:0016405">
    <property type="term" value="F:CoA-ligase activity"/>
    <property type="evidence" value="ECO:0007669"/>
    <property type="project" value="TreeGrafter"/>
</dbReference>
<dbReference type="Proteomes" id="UP000229730">
    <property type="component" value="Unassembled WGS sequence"/>
</dbReference>
<dbReference type="InterPro" id="IPR020845">
    <property type="entry name" value="AMP-binding_CS"/>
</dbReference>
<protein>
    <recommendedName>
        <fullName evidence="1">AMP-dependent synthetase/ligase domain-containing protein</fullName>
    </recommendedName>
</protein>
<feature type="domain" description="AMP-dependent synthetase/ligase" evidence="1">
    <location>
        <begin position="51"/>
        <end position="425"/>
    </location>
</feature>
<comment type="caution">
    <text evidence="2">The sequence shown here is derived from an EMBL/GenBank/DDBJ whole genome shotgun (WGS) entry which is preliminary data.</text>
</comment>
<dbReference type="InterPro" id="IPR042099">
    <property type="entry name" value="ANL_N_sf"/>
</dbReference>
<keyword evidence="3" id="KW-1185">Reference proteome</keyword>
<dbReference type="AlphaFoldDB" id="A0A2G4YST6"/>
<accession>A0A2G4YST6</accession>
<evidence type="ECO:0000313" key="2">
    <source>
        <dbReference type="EMBL" id="PHZ85402.1"/>
    </source>
</evidence>
<reference evidence="2 3" key="1">
    <citation type="submission" date="2017-10" db="EMBL/GenBank/DDBJ databases">
        <title>Frigbacter circumglobatus gen. nov. sp. nov., isolated from sediment cultured in situ.</title>
        <authorList>
            <person name="Zhao Z."/>
        </authorList>
    </citation>
    <scope>NUCLEOTIDE SEQUENCE [LARGE SCALE GENOMIC DNA]</scope>
    <source>
        <strain evidence="2 3">ZYL</strain>
    </source>
</reference>
<name>A0A2G4YST6_9PROT</name>
<dbReference type="Gene3D" id="3.40.50.12780">
    <property type="entry name" value="N-terminal domain of ligase-like"/>
    <property type="match status" value="1"/>
</dbReference>
<dbReference type="PANTHER" id="PTHR24096:SF420">
    <property type="entry name" value="LONG-CHAIN-FATTY-ACID--COA LIGASE-RELATED"/>
    <property type="match status" value="1"/>
</dbReference>
<dbReference type="OrthoDB" id="9803968at2"/>
<organism evidence="2 3">
    <name type="scientific">Paremcibacter congregatus</name>
    <dbReference type="NCBI Taxonomy" id="2043170"/>
    <lineage>
        <taxon>Bacteria</taxon>
        <taxon>Pseudomonadati</taxon>
        <taxon>Pseudomonadota</taxon>
        <taxon>Alphaproteobacteria</taxon>
        <taxon>Emcibacterales</taxon>
        <taxon>Emcibacteraceae</taxon>
        <taxon>Paremcibacter</taxon>
    </lineage>
</organism>
<sequence length="610" mass="67360">MMRFLMKASFKKVDFPPVELTLDRGAGGEIYLESASPTPVYEPNLIKILMDQASRQPEKTFLAMRRDGEEGWDRISYGEAWEQVLAVGQWLINQNLAADQSMLLLSENAIEHAILTLAGLVAGVPVCPISPNYSLLKIYARLDYVVDLIAPAVVYADDADRYRLALDHIRKTDMKIITRNGVEGCLAYLDICRTPVSDDMYQQVGNLDPDKLHKLMLTSGSTGLPKAVMQTSRMQAANAAFCSAVMAKATSWRQETLDWLPWNHVSGALVQTCVMLNGGTLYIDDGKPLPGLFEKSLRNMAELKTSFQTNIPLAYELLATALEKDKVLRQNFFRSMRHMVYGGAGISSKLYERFQKMAVAETGHRLLFGAGYGATETASGVLATYFESEGPGVGLPQPGVKLKLVPIYNGFEIRVAGPTLTPGYFKRPDLNETLLDDEGYYSMGDVVDWVDPDQPEKGLKFIGRLSDEFKLASGTWVNAHSLKESVRPHIGHLVNDFILCGANREGVRILAWPNSKALAELTGEPKASVVDLSDHPMVVRSIQQALADHNRTSTTSSRRIAGLRFLLSPPDAGKGELTDKGTVNSAALLNNRAEDVERLYDDENQQVILI</sequence>
<evidence type="ECO:0000313" key="3">
    <source>
        <dbReference type="Proteomes" id="UP000229730"/>
    </source>
</evidence>
<evidence type="ECO:0000259" key="1">
    <source>
        <dbReference type="Pfam" id="PF00501"/>
    </source>
</evidence>
<gene>
    <name evidence="2" type="ORF">CRD36_08395</name>
</gene>